<comment type="caution">
    <text evidence="3">The sequence shown here is derived from an EMBL/GenBank/DDBJ whole genome shotgun (WGS) entry which is preliminary data.</text>
</comment>
<dbReference type="Proteomes" id="UP000681414">
    <property type="component" value="Unassembled WGS sequence"/>
</dbReference>
<evidence type="ECO:0000313" key="3">
    <source>
        <dbReference type="EMBL" id="MBS4195645.1"/>
    </source>
</evidence>
<dbReference type="InterPro" id="IPR000700">
    <property type="entry name" value="PAS-assoc_C"/>
</dbReference>
<gene>
    <name evidence="3" type="ORF">KHA97_11305</name>
</gene>
<dbReference type="PROSITE" id="PS50113">
    <property type="entry name" value="PAC"/>
    <property type="match status" value="1"/>
</dbReference>
<evidence type="ECO:0000259" key="2">
    <source>
        <dbReference type="PROSITE" id="PS50113"/>
    </source>
</evidence>
<proteinExistence type="predicted"/>
<protein>
    <submittedName>
        <fullName evidence="3">PAS domain S-box protein</fullName>
    </submittedName>
</protein>
<keyword evidence="4" id="KW-1185">Reference proteome</keyword>
<feature type="domain" description="PAC" evidence="2">
    <location>
        <begin position="96"/>
        <end position="148"/>
    </location>
</feature>
<accession>A0A942TD64</accession>
<evidence type="ECO:0000313" key="4">
    <source>
        <dbReference type="Proteomes" id="UP000681414"/>
    </source>
</evidence>
<dbReference type="EMBL" id="JAGYPG010000002">
    <property type="protein sequence ID" value="MBS4195645.1"/>
    <property type="molecule type" value="Genomic_DNA"/>
</dbReference>
<dbReference type="InterPro" id="IPR001610">
    <property type="entry name" value="PAC"/>
</dbReference>
<name>A0A942TD64_9BACI</name>
<feature type="domain" description="PAS" evidence="1">
    <location>
        <begin position="18"/>
        <end position="63"/>
    </location>
</feature>
<organism evidence="3 4">
    <name type="scientific">Lederbergia citri</name>
    <dbReference type="NCBI Taxonomy" id="2833580"/>
    <lineage>
        <taxon>Bacteria</taxon>
        <taxon>Bacillati</taxon>
        <taxon>Bacillota</taxon>
        <taxon>Bacilli</taxon>
        <taxon>Bacillales</taxon>
        <taxon>Bacillaceae</taxon>
        <taxon>Lederbergia</taxon>
    </lineage>
</organism>
<reference evidence="3 4" key="1">
    <citation type="submission" date="2021-05" db="EMBL/GenBank/DDBJ databases">
        <title>Novel Bacillus species.</title>
        <authorList>
            <person name="Liu G."/>
        </authorList>
    </citation>
    <scope>NUCLEOTIDE SEQUENCE [LARGE SCALE GENOMIC DNA]</scope>
    <source>
        <strain evidence="4">FJAT-49780</strain>
    </source>
</reference>
<dbReference type="SUPFAM" id="SSF55785">
    <property type="entry name" value="PYP-like sensor domain (PAS domain)"/>
    <property type="match status" value="1"/>
</dbReference>
<dbReference type="RefSeq" id="WP_213124847.1">
    <property type="nucleotide sequence ID" value="NZ_JAGYPG010000002.1"/>
</dbReference>
<dbReference type="InterPro" id="IPR000014">
    <property type="entry name" value="PAS"/>
</dbReference>
<dbReference type="NCBIfam" id="TIGR00229">
    <property type="entry name" value="sensory_box"/>
    <property type="match status" value="1"/>
</dbReference>
<dbReference type="SMART" id="SM00086">
    <property type="entry name" value="PAC"/>
    <property type="match status" value="1"/>
</dbReference>
<dbReference type="AlphaFoldDB" id="A0A942TD64"/>
<dbReference type="Gene3D" id="3.30.450.20">
    <property type="entry name" value="PAS domain"/>
    <property type="match status" value="1"/>
</dbReference>
<dbReference type="InterPro" id="IPR035965">
    <property type="entry name" value="PAS-like_dom_sf"/>
</dbReference>
<dbReference type="CDD" id="cd00130">
    <property type="entry name" value="PAS"/>
    <property type="match status" value="1"/>
</dbReference>
<evidence type="ECO:0000259" key="1">
    <source>
        <dbReference type="PROSITE" id="PS50112"/>
    </source>
</evidence>
<dbReference type="PROSITE" id="PS50112">
    <property type="entry name" value="PAS"/>
    <property type="match status" value="1"/>
</dbReference>
<dbReference type="Pfam" id="PF13426">
    <property type="entry name" value="PAS_9"/>
    <property type="match status" value="1"/>
</dbReference>
<dbReference type="SMART" id="SM00091">
    <property type="entry name" value="PAS"/>
    <property type="match status" value="1"/>
</dbReference>
<sequence>MKNQDKVDDKIKQDLFDAIEKLETLLEAFPDLIIFKDGRDRWINANQYAITLFGLKETDYIGKFSAELVLVKPFFNEFFLSRYEEDQRIWESRKLNRTEVSFSSQNGQYVTFDIISKPIYHQDGSRKALVIIGRDITEKKELKKTTIT</sequence>